<name>A0A7J7KMF2_BUGNE</name>
<gene>
    <name evidence="4" type="ORF">EB796_002352</name>
</gene>
<feature type="domain" description="Bcl-2 Bcl-2 homology region 1-3" evidence="3">
    <location>
        <begin position="56"/>
        <end position="155"/>
    </location>
</feature>
<evidence type="ECO:0000313" key="4">
    <source>
        <dbReference type="EMBL" id="KAF6039326.1"/>
    </source>
</evidence>
<dbReference type="InterPro" id="IPR046371">
    <property type="entry name" value="Bcl-2_BH1-3"/>
</dbReference>
<dbReference type="PANTHER" id="PTHR11256">
    <property type="entry name" value="BCL-2 RELATED"/>
    <property type="match status" value="1"/>
</dbReference>
<proteinExistence type="inferred from homology"/>
<evidence type="ECO:0000256" key="1">
    <source>
        <dbReference type="ARBA" id="ARBA00009458"/>
    </source>
</evidence>
<accession>A0A7J7KMF2</accession>
<dbReference type="SUPFAM" id="SSF56854">
    <property type="entry name" value="Bcl-2 inhibitors of programmed cell death"/>
    <property type="match status" value="1"/>
</dbReference>
<dbReference type="GO" id="GO:0042981">
    <property type="term" value="P:regulation of apoptotic process"/>
    <property type="evidence" value="ECO:0007669"/>
    <property type="project" value="InterPro"/>
</dbReference>
<dbReference type="EMBL" id="VXIV02000274">
    <property type="protein sequence ID" value="KAF6039326.1"/>
    <property type="molecule type" value="Genomic_DNA"/>
</dbReference>
<evidence type="ECO:0000313" key="5">
    <source>
        <dbReference type="Proteomes" id="UP000593567"/>
    </source>
</evidence>
<comment type="similarity">
    <text evidence="1">Belongs to the Bcl-2 family.</text>
</comment>
<dbReference type="InterPro" id="IPR036834">
    <property type="entry name" value="Bcl-2-like_sf"/>
</dbReference>
<keyword evidence="5" id="KW-1185">Reference proteome</keyword>
<protein>
    <submittedName>
        <fullName evidence="4">BCL2</fullName>
    </submittedName>
</protein>
<dbReference type="PANTHER" id="PTHR11256:SF50">
    <property type="entry name" value="APOPTOSIS REGULATOR CED-9"/>
    <property type="match status" value="1"/>
</dbReference>
<dbReference type="PROSITE" id="PS50062">
    <property type="entry name" value="BCL2_FAMILY"/>
    <property type="match status" value="1"/>
</dbReference>
<evidence type="ECO:0000256" key="2">
    <source>
        <dbReference type="ARBA" id="ARBA00022703"/>
    </source>
</evidence>
<dbReference type="GO" id="GO:0097192">
    <property type="term" value="P:extrinsic apoptotic signaling pathway in absence of ligand"/>
    <property type="evidence" value="ECO:0007669"/>
    <property type="project" value="TreeGrafter"/>
</dbReference>
<keyword evidence="2" id="KW-0053">Apoptosis</keyword>
<evidence type="ECO:0000259" key="3">
    <source>
        <dbReference type="SMART" id="SM00337"/>
    </source>
</evidence>
<dbReference type="AlphaFoldDB" id="A0A7J7KMF2"/>
<dbReference type="CDD" id="cd06845">
    <property type="entry name" value="Bcl-2_like"/>
    <property type="match status" value="1"/>
</dbReference>
<dbReference type="GO" id="GO:0008630">
    <property type="term" value="P:intrinsic apoptotic signaling pathway in response to DNA damage"/>
    <property type="evidence" value="ECO:0007669"/>
    <property type="project" value="TreeGrafter"/>
</dbReference>
<comment type="caution">
    <text evidence="4">The sequence shown here is derived from an EMBL/GenBank/DDBJ whole genome shotgun (WGS) entry which is preliminary data.</text>
</comment>
<dbReference type="InterPro" id="IPR002475">
    <property type="entry name" value="Bcl2-like"/>
</dbReference>
<dbReference type="Gene3D" id="1.10.437.10">
    <property type="entry name" value="Blc2-like"/>
    <property type="match status" value="1"/>
</dbReference>
<dbReference type="Pfam" id="PF00452">
    <property type="entry name" value="Bcl-2"/>
    <property type="match status" value="1"/>
</dbReference>
<dbReference type="GO" id="GO:0051400">
    <property type="term" value="F:BH domain binding"/>
    <property type="evidence" value="ECO:0007669"/>
    <property type="project" value="TreeGrafter"/>
</dbReference>
<reference evidence="4" key="1">
    <citation type="submission" date="2020-06" db="EMBL/GenBank/DDBJ databases">
        <title>Draft genome of Bugula neritina, a colonial animal packing powerful symbionts and potential medicines.</title>
        <authorList>
            <person name="Rayko M."/>
        </authorList>
    </citation>
    <scope>NUCLEOTIDE SEQUENCE [LARGE SCALE GENOMIC DNA]</scope>
    <source>
        <strain evidence="4">Kwan_BN1</strain>
    </source>
</reference>
<dbReference type="InterPro" id="IPR026298">
    <property type="entry name" value="Bcl-2_fam"/>
</dbReference>
<dbReference type="GO" id="GO:0005741">
    <property type="term" value="C:mitochondrial outer membrane"/>
    <property type="evidence" value="ECO:0007669"/>
    <property type="project" value="TreeGrafter"/>
</dbReference>
<organism evidence="4 5">
    <name type="scientific">Bugula neritina</name>
    <name type="common">Brown bryozoan</name>
    <name type="synonym">Sertularia neritina</name>
    <dbReference type="NCBI Taxonomy" id="10212"/>
    <lineage>
        <taxon>Eukaryota</taxon>
        <taxon>Metazoa</taxon>
        <taxon>Spiralia</taxon>
        <taxon>Lophotrochozoa</taxon>
        <taxon>Bryozoa</taxon>
        <taxon>Gymnolaemata</taxon>
        <taxon>Cheilostomatida</taxon>
        <taxon>Flustrina</taxon>
        <taxon>Buguloidea</taxon>
        <taxon>Bugulidae</taxon>
        <taxon>Bugula</taxon>
    </lineage>
</organism>
<dbReference type="GO" id="GO:0001836">
    <property type="term" value="P:release of cytochrome c from mitochondria"/>
    <property type="evidence" value="ECO:0007669"/>
    <property type="project" value="TreeGrafter"/>
</dbReference>
<sequence>MSDKTLTANLVAGFVGHRLEKAGYDQWTNNVCLKKFDLLNNYNHGEDKSSHVAETMCVVGDEFHDLYFNSFQDMVGSINIHADDLKDVIYKIFDVTCETGIEWGRITGIFVFSAILAVKAMDCNRTDVVENIISWTSAYLESQRYSNWISQHNGWAGFVVIYDKPDVGYGHQAEHMLTKAYSVSTHVFSGVASFAKLLLHST</sequence>
<dbReference type="Proteomes" id="UP000593567">
    <property type="component" value="Unassembled WGS sequence"/>
</dbReference>
<dbReference type="OrthoDB" id="6021377at2759"/>
<dbReference type="SMART" id="SM00337">
    <property type="entry name" value="BCL"/>
    <property type="match status" value="1"/>
</dbReference>